<accession>A0ACC0NDC8</accession>
<evidence type="ECO:0000313" key="2">
    <source>
        <dbReference type="Proteomes" id="UP001062846"/>
    </source>
</evidence>
<reference evidence="1" key="1">
    <citation type="submission" date="2022-02" db="EMBL/GenBank/DDBJ databases">
        <title>Plant Genome Project.</title>
        <authorList>
            <person name="Zhang R.-G."/>
        </authorList>
    </citation>
    <scope>NUCLEOTIDE SEQUENCE</scope>
    <source>
        <strain evidence="1">AT1</strain>
    </source>
</reference>
<sequence>MAEFEPPSFSLGLDFDLDFEPQTIVPKDPPFPKQPSSNPSFRLIKDNDDFEISDPPQTLKRLRRGPLSESSFAEAVVAQKWELVEMGCNNIDDEIEEFSSQEDRHRDRSCQARPKHGSSTAWWSDSIGGANEELAASDAMDCRHL</sequence>
<evidence type="ECO:0000313" key="1">
    <source>
        <dbReference type="EMBL" id="KAI8550809.1"/>
    </source>
</evidence>
<dbReference type="EMBL" id="CM046393">
    <property type="protein sequence ID" value="KAI8550809.1"/>
    <property type="molecule type" value="Genomic_DNA"/>
</dbReference>
<protein>
    <submittedName>
        <fullName evidence="1">Uncharacterized protein</fullName>
    </submittedName>
</protein>
<keyword evidence="2" id="KW-1185">Reference proteome</keyword>
<comment type="caution">
    <text evidence="1">The sequence shown here is derived from an EMBL/GenBank/DDBJ whole genome shotgun (WGS) entry which is preliminary data.</text>
</comment>
<dbReference type="Proteomes" id="UP001062846">
    <property type="component" value="Chromosome 6"/>
</dbReference>
<proteinExistence type="predicted"/>
<gene>
    <name evidence="1" type="ORF">RHMOL_Rhmol06G0136500</name>
</gene>
<name>A0ACC0NDC8_RHOML</name>
<organism evidence="1 2">
    <name type="scientific">Rhododendron molle</name>
    <name type="common">Chinese azalea</name>
    <name type="synonym">Azalea mollis</name>
    <dbReference type="NCBI Taxonomy" id="49168"/>
    <lineage>
        <taxon>Eukaryota</taxon>
        <taxon>Viridiplantae</taxon>
        <taxon>Streptophyta</taxon>
        <taxon>Embryophyta</taxon>
        <taxon>Tracheophyta</taxon>
        <taxon>Spermatophyta</taxon>
        <taxon>Magnoliopsida</taxon>
        <taxon>eudicotyledons</taxon>
        <taxon>Gunneridae</taxon>
        <taxon>Pentapetalae</taxon>
        <taxon>asterids</taxon>
        <taxon>Ericales</taxon>
        <taxon>Ericaceae</taxon>
        <taxon>Ericoideae</taxon>
        <taxon>Rhodoreae</taxon>
        <taxon>Rhododendron</taxon>
    </lineage>
</organism>